<gene>
    <name evidence="1" type="ORF">SAMN02745116_00233</name>
</gene>
<dbReference type="Proteomes" id="UP000190328">
    <property type="component" value="Unassembled WGS sequence"/>
</dbReference>
<proteinExistence type="predicted"/>
<accession>A0A1T4KFW1</accession>
<dbReference type="InterPro" id="IPR027632">
    <property type="entry name" value="Lant_2_A2"/>
</dbReference>
<name>A0A1T4KFW1_9ENTE</name>
<dbReference type="GO" id="GO:0050830">
    <property type="term" value="P:defense response to Gram-positive bacterium"/>
    <property type="evidence" value="ECO:0007669"/>
    <property type="project" value="InterPro"/>
</dbReference>
<dbReference type="Pfam" id="PF16934">
    <property type="entry name" value="Mersacidin"/>
    <property type="match status" value="1"/>
</dbReference>
<protein>
    <submittedName>
        <fullName evidence="1">Type 2 lantibiotic, SP_1948 family</fullName>
    </submittedName>
</protein>
<dbReference type="AlphaFoldDB" id="A0A1T4KFW1"/>
<keyword evidence="2" id="KW-1185">Reference proteome</keyword>
<dbReference type="EMBL" id="FUXI01000002">
    <property type="protein sequence ID" value="SJZ41312.1"/>
    <property type="molecule type" value="Genomic_DNA"/>
</dbReference>
<dbReference type="RefSeq" id="WP_234984591.1">
    <property type="nucleotide sequence ID" value="NZ_FUXI01000002.1"/>
</dbReference>
<dbReference type="NCBIfam" id="TIGR03893">
    <property type="entry name" value="lant_SP_1948"/>
    <property type="match status" value="1"/>
</dbReference>
<sequence length="132" mass="14290">MQNVNAEKIIESLDLETIKKEKESGKSLEVILQGIDLKPILRESTPNISEEQLDEMVKEIDLAKIVNNLSKIDINSVSGQSFEELSMEDMMILQGAGDVDVEITPTTITTSSGICAGGISAVGSAILSFFRC</sequence>
<organism evidence="1 2">
    <name type="scientific">Pilibacter termitis</name>
    <dbReference type="NCBI Taxonomy" id="263852"/>
    <lineage>
        <taxon>Bacteria</taxon>
        <taxon>Bacillati</taxon>
        <taxon>Bacillota</taxon>
        <taxon>Bacilli</taxon>
        <taxon>Lactobacillales</taxon>
        <taxon>Enterococcaceae</taxon>
        <taxon>Pilibacter</taxon>
    </lineage>
</organism>
<dbReference type="STRING" id="263852.SAMN02745116_00233"/>
<reference evidence="1 2" key="1">
    <citation type="submission" date="2017-02" db="EMBL/GenBank/DDBJ databases">
        <authorList>
            <person name="Peterson S.W."/>
        </authorList>
    </citation>
    <scope>NUCLEOTIDE SEQUENCE [LARGE SCALE GENOMIC DNA]</scope>
    <source>
        <strain evidence="1 2">ATCC BAA-1030</strain>
    </source>
</reference>
<evidence type="ECO:0000313" key="2">
    <source>
        <dbReference type="Proteomes" id="UP000190328"/>
    </source>
</evidence>
<evidence type="ECO:0000313" key="1">
    <source>
        <dbReference type="EMBL" id="SJZ41312.1"/>
    </source>
</evidence>